<feature type="signal peptide" evidence="1">
    <location>
        <begin position="1"/>
        <end position="24"/>
    </location>
</feature>
<dbReference type="AlphaFoldDB" id="A0A1H6LQ33"/>
<dbReference type="RefSeq" id="WP_139283443.1">
    <property type="nucleotide sequence ID" value="NZ_FNWV01000021.1"/>
</dbReference>
<sequence>MKIKRIIAAVMALVLVGGAYPFNAVKTTSISKAYAADSASPQSNSIVSNDIKYTIQSGKAIVTGCTGKASDNIIIPAEVNGCPVTTIGREAFCNYGIKTVVLGENIEKIESSAFENCPLLTEVTLDENLKRIEGYAFQDCVSLIKVSGGDLEYLGNMAFENCVRLSEFDMGEKVKYIGDSVFARTNIKELVIPEGVNKLYDCPIGISPASPSTMYNANATVIIKNPECELAINSVSKKSNWDKCLIVCDDESKAHTFAEKYDVDFCTPEQYEKGDYNKFELTELDELECLRKYGMSFEKCEGGLAVYHITVLNGNVLEIPDEVGGLPVVKCELNTASARPSGVMPTAVYDRIEKVVIGKNVKLIGDASFTVYRNIKAVEGGEGLEYIGQNAFCSLQKLESFNFGSNLKTIDNTAFAGCVKLSSLEFSDSLETIGYAAFASCIGVNSIKFGNGLKSIGNSAFSGCRIASVELPESLENIGSAAFDEAVVLISGNNEEKAPSITDEGYDKYKMYEPIVITAKNIELDKITYRAENLRLIDRVIDENKNIIFTFESNKSGNAYLVFDYE</sequence>
<keyword evidence="1" id="KW-0732">Signal</keyword>
<proteinExistence type="predicted"/>
<evidence type="ECO:0000313" key="2">
    <source>
        <dbReference type="EMBL" id="SEH87054.1"/>
    </source>
</evidence>
<gene>
    <name evidence="2" type="ORF">SAMN02910265_03127</name>
</gene>
<feature type="chain" id="PRO_5038661393" evidence="1">
    <location>
        <begin position="25"/>
        <end position="566"/>
    </location>
</feature>
<dbReference type="Pfam" id="PF13306">
    <property type="entry name" value="LRR_5"/>
    <property type="match status" value="2"/>
</dbReference>
<dbReference type="Proteomes" id="UP000183190">
    <property type="component" value="Unassembled WGS sequence"/>
</dbReference>
<dbReference type="PANTHER" id="PTHR45661">
    <property type="entry name" value="SURFACE ANTIGEN"/>
    <property type="match status" value="1"/>
</dbReference>
<dbReference type="EMBL" id="FNWV01000021">
    <property type="protein sequence ID" value="SEH87054.1"/>
    <property type="molecule type" value="Genomic_DNA"/>
</dbReference>
<dbReference type="SUPFAM" id="SSF52058">
    <property type="entry name" value="L domain-like"/>
    <property type="match status" value="2"/>
</dbReference>
<reference evidence="2 3" key="1">
    <citation type="submission" date="2016-10" db="EMBL/GenBank/DDBJ databases">
        <authorList>
            <person name="de Groot N.N."/>
        </authorList>
    </citation>
    <scope>NUCLEOTIDE SEQUENCE [LARGE SCALE GENOMIC DNA]</scope>
    <source>
        <strain evidence="2 3">YAD2003</strain>
    </source>
</reference>
<protein>
    <submittedName>
        <fullName evidence="2">Leucine rich repeat-containing protein</fullName>
    </submittedName>
</protein>
<organism evidence="2 3">
    <name type="scientific">Ruminococcus flavefaciens</name>
    <dbReference type="NCBI Taxonomy" id="1265"/>
    <lineage>
        <taxon>Bacteria</taxon>
        <taxon>Bacillati</taxon>
        <taxon>Bacillota</taxon>
        <taxon>Clostridia</taxon>
        <taxon>Eubacteriales</taxon>
        <taxon>Oscillospiraceae</taxon>
        <taxon>Ruminococcus</taxon>
    </lineage>
</organism>
<evidence type="ECO:0000313" key="3">
    <source>
        <dbReference type="Proteomes" id="UP000183190"/>
    </source>
</evidence>
<dbReference type="OrthoDB" id="1974471at2"/>
<dbReference type="InterPro" id="IPR053139">
    <property type="entry name" value="Surface_bspA-like"/>
</dbReference>
<accession>A0A1H6LQ33</accession>
<dbReference type="PANTHER" id="PTHR45661:SF3">
    <property type="entry name" value="IG-LIKE DOMAIN-CONTAINING PROTEIN"/>
    <property type="match status" value="1"/>
</dbReference>
<feature type="non-terminal residue" evidence="2">
    <location>
        <position position="566"/>
    </location>
</feature>
<dbReference type="Gene3D" id="3.80.10.10">
    <property type="entry name" value="Ribonuclease Inhibitor"/>
    <property type="match status" value="2"/>
</dbReference>
<dbReference type="InterPro" id="IPR032675">
    <property type="entry name" value="LRR_dom_sf"/>
</dbReference>
<name>A0A1H6LQ33_RUMFL</name>
<dbReference type="InterPro" id="IPR026906">
    <property type="entry name" value="LRR_5"/>
</dbReference>
<evidence type="ECO:0000256" key="1">
    <source>
        <dbReference type="SAM" id="SignalP"/>
    </source>
</evidence>